<accession>A0A6H0FRY4</accession>
<dbReference type="InterPro" id="IPR036736">
    <property type="entry name" value="ACP-like_sf"/>
</dbReference>
<gene>
    <name evidence="1" type="ORF">G8E09_05030</name>
</gene>
<organism evidence="1 2">
    <name type="scientific">Acinetobacter pittii</name>
    <name type="common">Acinetobacter genomosp. 3</name>
    <dbReference type="NCBI Taxonomy" id="48296"/>
    <lineage>
        <taxon>Bacteria</taxon>
        <taxon>Pseudomonadati</taxon>
        <taxon>Pseudomonadota</taxon>
        <taxon>Gammaproteobacteria</taxon>
        <taxon>Moraxellales</taxon>
        <taxon>Moraxellaceae</taxon>
        <taxon>Acinetobacter</taxon>
        <taxon>Acinetobacter calcoaceticus/baumannii complex</taxon>
    </lineage>
</organism>
<dbReference type="Proteomes" id="UP000501692">
    <property type="component" value="Chromosome"/>
</dbReference>
<protein>
    <submittedName>
        <fullName evidence="1">Acyl carrier protein</fullName>
    </submittedName>
</protein>
<proteinExistence type="predicted"/>
<evidence type="ECO:0000313" key="2">
    <source>
        <dbReference type="Proteomes" id="UP000501692"/>
    </source>
</evidence>
<name>A0A6H0FRY4_ACIPI</name>
<reference evidence="1 2" key="1">
    <citation type="submission" date="2020-03" db="EMBL/GenBank/DDBJ databases">
        <authorList>
            <person name="Zhang L."/>
            <person name="Han X."/>
            <person name="Chen Y."/>
            <person name="Yu Y."/>
        </authorList>
    </citation>
    <scope>NUCLEOTIDE SEQUENCE [LARGE SCALE GENOMIC DNA]</scope>
    <source>
        <strain evidence="1 2">A1254</strain>
    </source>
</reference>
<dbReference type="RefSeq" id="WP_167563190.1">
    <property type="nucleotide sequence ID" value="NZ_CP049806.1"/>
</dbReference>
<dbReference type="Gene3D" id="1.10.1200.10">
    <property type="entry name" value="ACP-like"/>
    <property type="match status" value="1"/>
</dbReference>
<evidence type="ECO:0000313" key="1">
    <source>
        <dbReference type="EMBL" id="QIT17121.1"/>
    </source>
</evidence>
<sequence length="234" mass="26499">MFYPLPRKIQLAASTSNWSIESAQSILLMVGLNELKLRPDWSEQPLANHLELLIKRAQSLEIPIIFIETSQLQQTMLELGQRLSSNTKAQVMMAGDLSPLFKQVMQLVLSITDQVSVVNDAILAANLEQHIQWVEKISFDHIKHLNTQSLMRLWSLSTPSSYILSDKGILLAIAEQVGRHPMEIHPEIDLRNYGLDQSAVNYLVDLWRVNGTSLSAEEIMQAPTLQHIMQLLKP</sequence>
<dbReference type="EMBL" id="CP049806">
    <property type="protein sequence ID" value="QIT17121.1"/>
    <property type="molecule type" value="Genomic_DNA"/>
</dbReference>
<dbReference type="AlphaFoldDB" id="A0A6H0FRY4"/>